<sequence length="120" mass="13159">MMRSIVGLAWSPVVSSGGVHYTIFLLHTGKLFQFVHWRGDFDLAPHFGITLVSPTPNPSTLVYWRAPSAGYAKINIDGCVRDGFASAWSVIRDHTGCCIRAFSAGYGDIFILEAELKAIL</sequence>
<dbReference type="Proteomes" id="UP001604336">
    <property type="component" value="Unassembled WGS sequence"/>
</dbReference>
<accession>A0ABD1Q412</accession>
<comment type="caution">
    <text evidence="1">The sequence shown here is derived from an EMBL/GenBank/DDBJ whole genome shotgun (WGS) entry which is preliminary data.</text>
</comment>
<evidence type="ECO:0000313" key="1">
    <source>
        <dbReference type="EMBL" id="KAL2470937.1"/>
    </source>
</evidence>
<proteinExistence type="predicted"/>
<dbReference type="PANTHER" id="PTHR47723:SF19">
    <property type="entry name" value="POLYNUCLEOTIDYL TRANSFERASE, RIBONUCLEASE H-LIKE SUPERFAMILY PROTEIN"/>
    <property type="match status" value="1"/>
</dbReference>
<reference evidence="2" key="1">
    <citation type="submission" date="2024-07" db="EMBL/GenBank/DDBJ databases">
        <title>Two chromosome-level genome assemblies of Korean endemic species Abeliophyllum distichum and Forsythia ovata (Oleaceae).</title>
        <authorList>
            <person name="Jang H."/>
        </authorList>
    </citation>
    <scope>NUCLEOTIDE SEQUENCE [LARGE SCALE GENOMIC DNA]</scope>
</reference>
<name>A0ABD1Q412_9LAMI</name>
<evidence type="ECO:0000313" key="2">
    <source>
        <dbReference type="Proteomes" id="UP001604336"/>
    </source>
</evidence>
<gene>
    <name evidence="1" type="ORF">Adt_39073</name>
</gene>
<dbReference type="EMBL" id="JBFOLK010000012">
    <property type="protein sequence ID" value="KAL2470937.1"/>
    <property type="molecule type" value="Genomic_DNA"/>
</dbReference>
<dbReference type="PANTHER" id="PTHR47723">
    <property type="entry name" value="OS05G0353850 PROTEIN"/>
    <property type="match status" value="1"/>
</dbReference>
<keyword evidence="2" id="KW-1185">Reference proteome</keyword>
<dbReference type="InterPro" id="IPR053151">
    <property type="entry name" value="RNase_H-like"/>
</dbReference>
<protein>
    <submittedName>
        <fullName evidence="1">RNase H domain-containing protein</fullName>
    </submittedName>
</protein>
<organism evidence="1 2">
    <name type="scientific">Abeliophyllum distichum</name>
    <dbReference type="NCBI Taxonomy" id="126358"/>
    <lineage>
        <taxon>Eukaryota</taxon>
        <taxon>Viridiplantae</taxon>
        <taxon>Streptophyta</taxon>
        <taxon>Embryophyta</taxon>
        <taxon>Tracheophyta</taxon>
        <taxon>Spermatophyta</taxon>
        <taxon>Magnoliopsida</taxon>
        <taxon>eudicotyledons</taxon>
        <taxon>Gunneridae</taxon>
        <taxon>Pentapetalae</taxon>
        <taxon>asterids</taxon>
        <taxon>lamiids</taxon>
        <taxon>Lamiales</taxon>
        <taxon>Oleaceae</taxon>
        <taxon>Forsythieae</taxon>
        <taxon>Abeliophyllum</taxon>
    </lineage>
</organism>
<dbReference type="AlphaFoldDB" id="A0ABD1Q412"/>